<keyword evidence="5" id="KW-0479">Metal-binding</keyword>
<dbReference type="GO" id="GO:0008705">
    <property type="term" value="F:methionine synthase activity"/>
    <property type="evidence" value="ECO:0007669"/>
    <property type="project" value="TreeGrafter"/>
</dbReference>
<evidence type="ECO:0000256" key="4">
    <source>
        <dbReference type="ARBA" id="ARBA00022691"/>
    </source>
</evidence>
<dbReference type="PROSITE" id="PS50970">
    <property type="entry name" value="HCY"/>
    <property type="match status" value="1"/>
</dbReference>
<dbReference type="GO" id="GO:0032259">
    <property type="term" value="P:methylation"/>
    <property type="evidence" value="ECO:0007669"/>
    <property type="project" value="UniProtKB-KW"/>
</dbReference>
<evidence type="ECO:0000256" key="1">
    <source>
        <dbReference type="ARBA" id="ARBA00010398"/>
    </source>
</evidence>
<dbReference type="GO" id="GO:0005829">
    <property type="term" value="C:cytosol"/>
    <property type="evidence" value="ECO:0007669"/>
    <property type="project" value="TreeGrafter"/>
</dbReference>
<evidence type="ECO:0000256" key="5">
    <source>
        <dbReference type="ARBA" id="ARBA00022723"/>
    </source>
</evidence>
<protein>
    <submittedName>
        <fullName evidence="8">Putative methionine synthase</fullName>
    </submittedName>
</protein>
<evidence type="ECO:0000313" key="8">
    <source>
        <dbReference type="EMBL" id="TVP41600.1"/>
    </source>
</evidence>
<keyword evidence="6" id="KW-0170">Cobalt</keyword>
<keyword evidence="9" id="KW-1185">Reference proteome</keyword>
<evidence type="ECO:0000259" key="7">
    <source>
        <dbReference type="PROSITE" id="PS50970"/>
    </source>
</evidence>
<dbReference type="SUPFAM" id="SSF82282">
    <property type="entry name" value="Homocysteine S-methyltransferase"/>
    <property type="match status" value="1"/>
</dbReference>
<comment type="similarity">
    <text evidence="1">Belongs to the vitamin-B12 dependent methionine synthase family.</text>
</comment>
<dbReference type="InterPro" id="IPR050554">
    <property type="entry name" value="Met_Synthase/Corrinoid"/>
</dbReference>
<organism evidence="8 9">
    <name type="scientific">Candidatus Nitrosocosmicus arcticus</name>
    <dbReference type="NCBI Taxonomy" id="2035267"/>
    <lineage>
        <taxon>Archaea</taxon>
        <taxon>Nitrososphaerota</taxon>
        <taxon>Nitrososphaeria</taxon>
        <taxon>Nitrososphaerales</taxon>
        <taxon>Nitrososphaeraceae</taxon>
        <taxon>Candidatus Nitrosocosmicus</taxon>
    </lineage>
</organism>
<dbReference type="Pfam" id="PF02574">
    <property type="entry name" value="S-methyl_trans"/>
    <property type="match status" value="1"/>
</dbReference>
<dbReference type="InterPro" id="IPR003726">
    <property type="entry name" value="HCY_dom"/>
</dbReference>
<dbReference type="AlphaFoldDB" id="A0A557SYB9"/>
<dbReference type="EMBL" id="VOAH01000001">
    <property type="protein sequence ID" value="TVP41600.1"/>
    <property type="molecule type" value="Genomic_DNA"/>
</dbReference>
<comment type="caution">
    <text evidence="8">The sequence shown here is derived from an EMBL/GenBank/DDBJ whole genome shotgun (WGS) entry which is preliminary data.</text>
</comment>
<dbReference type="PANTHER" id="PTHR45833:SF1">
    <property type="entry name" value="METHIONINE SYNTHASE"/>
    <property type="match status" value="1"/>
</dbReference>
<evidence type="ECO:0000313" key="9">
    <source>
        <dbReference type="Proteomes" id="UP000315289"/>
    </source>
</evidence>
<dbReference type="Proteomes" id="UP000315289">
    <property type="component" value="Unassembled WGS sequence"/>
</dbReference>
<proteinExistence type="inferred from homology"/>
<keyword evidence="3" id="KW-0808">Transferase</keyword>
<dbReference type="GO" id="GO:0046653">
    <property type="term" value="P:tetrahydrofolate metabolic process"/>
    <property type="evidence" value="ECO:0007669"/>
    <property type="project" value="TreeGrafter"/>
</dbReference>
<keyword evidence="2" id="KW-0489">Methyltransferase</keyword>
<dbReference type="InterPro" id="IPR036589">
    <property type="entry name" value="HCY_dom_sf"/>
</dbReference>
<evidence type="ECO:0000256" key="2">
    <source>
        <dbReference type="ARBA" id="ARBA00022603"/>
    </source>
</evidence>
<evidence type="ECO:0000256" key="6">
    <source>
        <dbReference type="ARBA" id="ARBA00023285"/>
    </source>
</evidence>
<dbReference type="RefSeq" id="WP_261377720.1">
    <property type="nucleotide sequence ID" value="NZ_ML675578.1"/>
</dbReference>
<accession>A0A557SYB9</accession>
<keyword evidence="4" id="KW-0949">S-adenosyl-L-methionine</keyword>
<sequence>MNGFLNDLATKVLLFDGAMGTEIQKYEPRENDYLNNKEGFNDSLNFTHPDWVKTIHKNYIKAGSDCIETNTFGSNKLKLDEYGQGDKTIDFNVQAVKLVTESATEIGREVYVIGSMGPSGYLPSSNDSDLGNISLGEIEEAFFVQAQGLIIGGCDALLIETGQDVLEMKIAVESCYRAMTKLEQSLPLITNITLDQYGKMLLGTNVQSAYTTLSNLDIDVFGLNCSTGPMEMTSSVQWLCEQNELPILVMPNAGMPVNENGLAKYLMTPQEITLKLSEFVNKYERLKVIGGCCGTSADHIKHLRSMLNSRNIDTVDVSVENGNAV</sequence>
<reference evidence="8 9" key="1">
    <citation type="journal article" date="2019" name="Front. Microbiol.">
        <title>Ammonia Oxidation by the Arctic Terrestrial Thaumarchaeote Candidatus Nitrosocosmicus arcticus Is Stimulated by Increasing Temperatures.</title>
        <authorList>
            <person name="Alves R.J.E."/>
            <person name="Kerou M."/>
            <person name="Zappe A."/>
            <person name="Bittner R."/>
            <person name="Abby S.S."/>
            <person name="Schmidt H.A."/>
            <person name="Pfeifer K."/>
            <person name="Schleper C."/>
        </authorList>
    </citation>
    <scope>NUCLEOTIDE SEQUENCE [LARGE SCALE GENOMIC DNA]</scope>
    <source>
        <strain evidence="8 9">Kfb</strain>
    </source>
</reference>
<dbReference type="PANTHER" id="PTHR45833">
    <property type="entry name" value="METHIONINE SYNTHASE"/>
    <property type="match status" value="1"/>
</dbReference>
<feature type="domain" description="Hcy-binding" evidence="7">
    <location>
        <begin position="1"/>
        <end position="307"/>
    </location>
</feature>
<gene>
    <name evidence="8" type="primary">metH1</name>
    <name evidence="8" type="ORF">NARC_10005</name>
</gene>
<evidence type="ECO:0000256" key="3">
    <source>
        <dbReference type="ARBA" id="ARBA00022679"/>
    </source>
</evidence>
<dbReference type="GO" id="GO:0046872">
    <property type="term" value="F:metal ion binding"/>
    <property type="evidence" value="ECO:0007669"/>
    <property type="project" value="UniProtKB-KW"/>
</dbReference>
<dbReference type="GO" id="GO:0050667">
    <property type="term" value="P:homocysteine metabolic process"/>
    <property type="evidence" value="ECO:0007669"/>
    <property type="project" value="TreeGrafter"/>
</dbReference>
<name>A0A557SYB9_9ARCH</name>
<dbReference type="Gene3D" id="3.20.20.330">
    <property type="entry name" value="Homocysteine-binding-like domain"/>
    <property type="match status" value="1"/>
</dbReference>